<accession>A0ABS1BGT1</accession>
<dbReference type="EMBL" id="JAEHFY010000004">
    <property type="protein sequence ID" value="MBK0382081.1"/>
    <property type="molecule type" value="Genomic_DNA"/>
</dbReference>
<dbReference type="Proteomes" id="UP000660024">
    <property type="component" value="Unassembled WGS sequence"/>
</dbReference>
<dbReference type="InterPro" id="IPR029063">
    <property type="entry name" value="SAM-dependent_MTases_sf"/>
</dbReference>
<dbReference type="Gene3D" id="3.40.50.150">
    <property type="entry name" value="Vaccinia Virus protein VP39"/>
    <property type="match status" value="1"/>
</dbReference>
<dbReference type="GO" id="GO:0032259">
    <property type="term" value="P:methylation"/>
    <property type="evidence" value="ECO:0007669"/>
    <property type="project" value="UniProtKB-KW"/>
</dbReference>
<dbReference type="RefSeq" id="WP_200584860.1">
    <property type="nucleotide sequence ID" value="NZ_JAEHFY010000004.1"/>
</dbReference>
<comment type="caution">
    <text evidence="1">The sequence shown here is derived from an EMBL/GenBank/DDBJ whole genome shotgun (WGS) entry which is preliminary data.</text>
</comment>
<evidence type="ECO:0000313" key="1">
    <source>
        <dbReference type="EMBL" id="MBK0382081.1"/>
    </source>
</evidence>
<sequence length="300" mass="34999">MKIEFERIKCLYCHSERKTKITEIGQFAIPTHVVICKECGLMYLNPRWTPNRYHQFYVSEYENYYPRTSSDKQKDNRLPQLVANRLYEFREDQVFENILDIGSGFGDILLYFKNNRFKQANYYAIEPSSVCIDFLTTKNIKVISPTVDNNWNESSKNKFDLIIMRHVLEHLLDPLNSLKKISSTLTKDGLLYIAIPDAYHPLSPLNSYYFRAVHTAYFNKDTIHNLLYKAGLKVVELKDNLNGELYVIAKQGDTERPTTFINAYKKQLKIISSTYTKEKGSGKTLAYLKAKLISITRKIK</sequence>
<evidence type="ECO:0000313" key="2">
    <source>
        <dbReference type="Proteomes" id="UP000660024"/>
    </source>
</evidence>
<gene>
    <name evidence="1" type="ORF">I5M32_03835</name>
</gene>
<protein>
    <submittedName>
        <fullName evidence="1">Class I SAM-dependent methyltransferase</fullName>
    </submittedName>
</protein>
<dbReference type="GO" id="GO:0008168">
    <property type="term" value="F:methyltransferase activity"/>
    <property type="evidence" value="ECO:0007669"/>
    <property type="project" value="UniProtKB-KW"/>
</dbReference>
<dbReference type="CDD" id="cd02440">
    <property type="entry name" value="AdoMet_MTases"/>
    <property type="match status" value="1"/>
</dbReference>
<keyword evidence="1" id="KW-0489">Methyltransferase</keyword>
<keyword evidence="2" id="KW-1185">Reference proteome</keyword>
<dbReference type="PANTHER" id="PTHR43861">
    <property type="entry name" value="TRANS-ACONITATE 2-METHYLTRANSFERASE-RELATED"/>
    <property type="match status" value="1"/>
</dbReference>
<keyword evidence="1" id="KW-0808">Transferase</keyword>
<dbReference type="Pfam" id="PF13489">
    <property type="entry name" value="Methyltransf_23"/>
    <property type="match status" value="1"/>
</dbReference>
<reference evidence="1 2" key="1">
    <citation type="submission" date="2020-12" db="EMBL/GenBank/DDBJ databases">
        <title>Bacterial novel species Pedobacter sp. SD-b isolated from soil.</title>
        <authorList>
            <person name="Jung H.-Y."/>
        </authorList>
    </citation>
    <scope>NUCLEOTIDE SEQUENCE [LARGE SCALE GENOMIC DNA]</scope>
    <source>
        <strain evidence="1 2">SD-b</strain>
    </source>
</reference>
<proteinExistence type="predicted"/>
<dbReference type="SUPFAM" id="SSF53335">
    <property type="entry name" value="S-adenosyl-L-methionine-dependent methyltransferases"/>
    <property type="match status" value="1"/>
</dbReference>
<name>A0ABS1BGT1_9SPHI</name>
<organism evidence="1 2">
    <name type="scientific">Pedobacter segetis</name>
    <dbReference type="NCBI Taxonomy" id="2793069"/>
    <lineage>
        <taxon>Bacteria</taxon>
        <taxon>Pseudomonadati</taxon>
        <taxon>Bacteroidota</taxon>
        <taxon>Sphingobacteriia</taxon>
        <taxon>Sphingobacteriales</taxon>
        <taxon>Sphingobacteriaceae</taxon>
        <taxon>Pedobacter</taxon>
    </lineage>
</organism>